<name>A0A8J3I581_9CHLR</name>
<protein>
    <submittedName>
        <fullName evidence="1">Uncharacterized protein</fullName>
    </submittedName>
</protein>
<comment type="caution">
    <text evidence="1">The sequence shown here is derived from an EMBL/GenBank/DDBJ whole genome shotgun (WGS) entry which is preliminary data.</text>
</comment>
<accession>A0A8J3I581</accession>
<reference evidence="1" key="1">
    <citation type="submission" date="2020-10" db="EMBL/GenBank/DDBJ databases">
        <title>Taxonomic study of unclassified bacteria belonging to the class Ktedonobacteria.</title>
        <authorList>
            <person name="Yabe S."/>
            <person name="Wang C.M."/>
            <person name="Zheng Y."/>
            <person name="Sakai Y."/>
            <person name="Cavaletti L."/>
            <person name="Monciardini P."/>
            <person name="Donadio S."/>
        </authorList>
    </citation>
    <scope>NUCLEOTIDE SEQUENCE</scope>
    <source>
        <strain evidence="1">SOSP1-1</strain>
    </source>
</reference>
<organism evidence="1 2">
    <name type="scientific">Ktedonospora formicarum</name>
    <dbReference type="NCBI Taxonomy" id="2778364"/>
    <lineage>
        <taxon>Bacteria</taxon>
        <taxon>Bacillati</taxon>
        <taxon>Chloroflexota</taxon>
        <taxon>Ktedonobacteria</taxon>
        <taxon>Ktedonobacterales</taxon>
        <taxon>Ktedonobacteraceae</taxon>
        <taxon>Ktedonospora</taxon>
    </lineage>
</organism>
<sequence length="65" mass="7735">MVRIVFQQERIKSFEEQQAKDSQVLHHLGRLRLPMMQQAHVHEQTCDALVDMVLRPASCHQRDRQ</sequence>
<dbReference type="EMBL" id="BNJF01000006">
    <property type="protein sequence ID" value="GHO49754.1"/>
    <property type="molecule type" value="Genomic_DNA"/>
</dbReference>
<gene>
    <name evidence="1" type="ORF">KSX_79170</name>
</gene>
<dbReference type="RefSeq" id="WP_220198853.1">
    <property type="nucleotide sequence ID" value="NZ_BNJF01000006.1"/>
</dbReference>
<keyword evidence="2" id="KW-1185">Reference proteome</keyword>
<dbReference type="Proteomes" id="UP000612362">
    <property type="component" value="Unassembled WGS sequence"/>
</dbReference>
<proteinExistence type="predicted"/>
<dbReference type="AlphaFoldDB" id="A0A8J3I581"/>
<evidence type="ECO:0000313" key="2">
    <source>
        <dbReference type="Proteomes" id="UP000612362"/>
    </source>
</evidence>
<evidence type="ECO:0000313" key="1">
    <source>
        <dbReference type="EMBL" id="GHO49754.1"/>
    </source>
</evidence>